<dbReference type="SUPFAM" id="SSF140996">
    <property type="entry name" value="Hermes dimerisation domain"/>
    <property type="match status" value="1"/>
</dbReference>
<dbReference type="GO" id="GO:0008270">
    <property type="term" value="F:zinc ion binding"/>
    <property type="evidence" value="ECO:0007669"/>
    <property type="project" value="UniProtKB-KW"/>
</dbReference>
<evidence type="ECO:0000256" key="3">
    <source>
        <dbReference type="ARBA" id="ARBA00022833"/>
    </source>
</evidence>
<dbReference type="Ensembl" id="ENSFHET00000026094.1">
    <property type="protein sequence ID" value="ENSFHEP00000032590.1"/>
    <property type="gene ID" value="ENSFHEG00000019146.1"/>
</dbReference>
<reference evidence="5" key="1">
    <citation type="submission" date="2025-08" db="UniProtKB">
        <authorList>
            <consortium name="Ensembl"/>
        </authorList>
    </citation>
    <scope>IDENTIFICATION</scope>
</reference>
<dbReference type="InterPro" id="IPR018247">
    <property type="entry name" value="EF_Hand_1_Ca_BS"/>
</dbReference>
<evidence type="ECO:0000259" key="4">
    <source>
        <dbReference type="Pfam" id="PF02892"/>
    </source>
</evidence>
<dbReference type="InterPro" id="IPR012337">
    <property type="entry name" value="RNaseH-like_sf"/>
</dbReference>
<dbReference type="InterPro" id="IPR003656">
    <property type="entry name" value="Znf_BED"/>
</dbReference>
<evidence type="ECO:0000313" key="6">
    <source>
        <dbReference type="Proteomes" id="UP000265000"/>
    </source>
</evidence>
<dbReference type="GeneTree" id="ENSGT00530000064692"/>
<dbReference type="PANTHER" id="PTHR47501:SF7">
    <property type="entry name" value="TRANSPOSASE"/>
    <property type="match status" value="1"/>
</dbReference>
<dbReference type="GO" id="GO:0003677">
    <property type="term" value="F:DNA binding"/>
    <property type="evidence" value="ECO:0007669"/>
    <property type="project" value="InterPro"/>
</dbReference>
<evidence type="ECO:0000313" key="5">
    <source>
        <dbReference type="Ensembl" id="ENSFHEP00000032590.1"/>
    </source>
</evidence>
<evidence type="ECO:0000256" key="1">
    <source>
        <dbReference type="ARBA" id="ARBA00022723"/>
    </source>
</evidence>
<dbReference type="PROSITE" id="PS00018">
    <property type="entry name" value="EF_HAND_1"/>
    <property type="match status" value="1"/>
</dbReference>
<dbReference type="Proteomes" id="UP000265000">
    <property type="component" value="Unplaced"/>
</dbReference>
<sequence length="637" mass="71207">MVWRTCDQVLAASCNFITEGKDHNNSNEKDKNIVVKCNLCVGGKLLSTAKNSTSNLKKHLSSKHPSTKLVGCPAERMEDSGGALAAKQQRLSFSASSAKTVSASEIHKLVAGYVVEEMLPISTVESPSFRKIINKIPTSKMGGVLPDRKTFANYLDKCYGDMEKELREQFDGLEYISTTADLWTANNKSFMGMTAHWIQPSTLKQGKAAISCRRVRGKHTYDVIDAEIEQIHMSYGLGGKVTATVTDNGSNFVKAFQVFHKTASDSEEVDEDRSDSVTFEDLYNMLSSSDGDANNGMISLPPHHRCASHRLNLISTDIEKWLSSNSDTRAVYRSAIAKFSALWTKASRSVVASEAVEQFSRRKLLVPTSTRWNSFYEALCRITEITITDLQSLCTQLGIRCITDKEYHFVKEYCIVVKPLAMALDILQGEESSFYGTILPTLEALMTKTLDLKANLSRMTSACFKLIHFNILQAIKTRFASTLDSKEALLAAVTIPKFKLRWLRDEAKKDTAKCMLAAECRALGHPLPEELPPAPVSGREDEADFFSFTEDKEDSNSVETEIADYLKSGVEIDTLNKFPMIKALFLRFNTPTPSSAPVERLFSLGSLVLTPKRNRLSDKRFENLLLLRFNHYFEDEE</sequence>
<proteinExistence type="predicted"/>
<dbReference type="PANTHER" id="PTHR47501">
    <property type="entry name" value="TRANSPOSASE-RELATED"/>
    <property type="match status" value="1"/>
</dbReference>
<keyword evidence="3" id="KW-0862">Zinc</keyword>
<dbReference type="SUPFAM" id="SSF53098">
    <property type="entry name" value="Ribonuclease H-like"/>
    <property type="match status" value="1"/>
</dbReference>
<dbReference type="AlphaFoldDB" id="A0A3Q2UM47"/>
<accession>A0A3Q2UM47</accession>
<dbReference type="Pfam" id="PF02892">
    <property type="entry name" value="zf-BED"/>
    <property type="match status" value="1"/>
</dbReference>
<keyword evidence="1" id="KW-0479">Metal-binding</keyword>
<keyword evidence="6" id="KW-1185">Reference proteome</keyword>
<protein>
    <recommendedName>
        <fullName evidence="4">BED-type domain-containing protein</fullName>
    </recommendedName>
</protein>
<reference evidence="5" key="2">
    <citation type="submission" date="2025-09" db="UniProtKB">
        <authorList>
            <consortium name="Ensembl"/>
        </authorList>
    </citation>
    <scope>IDENTIFICATION</scope>
</reference>
<keyword evidence="2" id="KW-0863">Zinc-finger</keyword>
<evidence type="ECO:0000256" key="2">
    <source>
        <dbReference type="ARBA" id="ARBA00022771"/>
    </source>
</evidence>
<name>A0A3Q2UM47_FUNHE</name>
<feature type="domain" description="BED-type" evidence="4">
    <location>
        <begin position="32"/>
        <end position="65"/>
    </location>
</feature>
<organism evidence="5 6">
    <name type="scientific">Fundulus heteroclitus</name>
    <name type="common">Killifish</name>
    <name type="synonym">Mummichog</name>
    <dbReference type="NCBI Taxonomy" id="8078"/>
    <lineage>
        <taxon>Eukaryota</taxon>
        <taxon>Metazoa</taxon>
        <taxon>Chordata</taxon>
        <taxon>Craniata</taxon>
        <taxon>Vertebrata</taxon>
        <taxon>Euteleostomi</taxon>
        <taxon>Actinopterygii</taxon>
        <taxon>Neopterygii</taxon>
        <taxon>Teleostei</taxon>
        <taxon>Neoteleostei</taxon>
        <taxon>Acanthomorphata</taxon>
        <taxon>Ovalentaria</taxon>
        <taxon>Atherinomorphae</taxon>
        <taxon>Cyprinodontiformes</taxon>
        <taxon>Fundulidae</taxon>
        <taxon>Fundulus</taxon>
    </lineage>
</organism>